<sequence>MRRWTGAGIALLSLLAFIFAPLFGEARPPEQALSMSFTVFLVHLVPALGGTALTITGFFTSDDN</sequence>
<reference evidence="2 3" key="1">
    <citation type="submission" date="2019-11" db="EMBL/GenBank/DDBJ databases">
        <title>Genome sequences of 17 halophilic strains isolated from different environments.</title>
        <authorList>
            <person name="Furrow R.E."/>
        </authorList>
    </citation>
    <scope>NUCLEOTIDE SEQUENCE [LARGE SCALE GENOMIC DNA]</scope>
    <source>
        <strain evidence="2 3">22511_23_Filter</strain>
    </source>
</reference>
<dbReference type="EMBL" id="WMET01000001">
    <property type="protein sequence ID" value="MYL18513.1"/>
    <property type="molecule type" value="Genomic_DNA"/>
</dbReference>
<keyword evidence="1" id="KW-1133">Transmembrane helix</keyword>
<keyword evidence="1" id="KW-0472">Membrane</keyword>
<gene>
    <name evidence="2" type="ORF">GLW04_01350</name>
</gene>
<protein>
    <submittedName>
        <fullName evidence="2">Uncharacterized protein</fullName>
    </submittedName>
</protein>
<evidence type="ECO:0000256" key="1">
    <source>
        <dbReference type="SAM" id="Phobius"/>
    </source>
</evidence>
<feature type="transmembrane region" description="Helical" evidence="1">
    <location>
        <begin position="40"/>
        <end position="59"/>
    </location>
</feature>
<dbReference type="RefSeq" id="WP_160834974.1">
    <property type="nucleotide sequence ID" value="NZ_WMET01000001.1"/>
</dbReference>
<evidence type="ECO:0000313" key="2">
    <source>
        <dbReference type="EMBL" id="MYL18513.1"/>
    </source>
</evidence>
<comment type="caution">
    <text evidence="2">The sequence shown here is derived from an EMBL/GenBank/DDBJ whole genome shotgun (WGS) entry which is preliminary data.</text>
</comment>
<name>A0A845DMD1_9BACI</name>
<keyword evidence="1" id="KW-0812">Transmembrane</keyword>
<dbReference type="AlphaFoldDB" id="A0A845DMD1"/>
<dbReference type="Proteomes" id="UP000460949">
    <property type="component" value="Unassembled WGS sequence"/>
</dbReference>
<proteinExistence type="predicted"/>
<organism evidence="2 3">
    <name type="scientific">Halobacillus litoralis</name>
    <dbReference type="NCBI Taxonomy" id="45668"/>
    <lineage>
        <taxon>Bacteria</taxon>
        <taxon>Bacillati</taxon>
        <taxon>Bacillota</taxon>
        <taxon>Bacilli</taxon>
        <taxon>Bacillales</taxon>
        <taxon>Bacillaceae</taxon>
        <taxon>Halobacillus</taxon>
    </lineage>
</organism>
<accession>A0A845DMD1</accession>
<evidence type="ECO:0000313" key="3">
    <source>
        <dbReference type="Proteomes" id="UP000460949"/>
    </source>
</evidence>